<dbReference type="PATRIC" id="fig|718255.3.peg.1345"/>
<accession>D4L3M0</accession>
<dbReference type="AlphaFoldDB" id="D4L3M0"/>
<dbReference type="EMBL" id="FP929050">
    <property type="protein sequence ID" value="CBL14210.1"/>
    <property type="molecule type" value="Genomic_DNA"/>
</dbReference>
<name>D4L3M0_9FIRM</name>
<reference evidence="1 2" key="1">
    <citation type="submission" date="2010-03" db="EMBL/GenBank/DDBJ databases">
        <title>The genome sequence of Roseburia intestinalis XB6B4.</title>
        <authorList>
            <consortium name="metaHIT consortium -- http://www.metahit.eu/"/>
            <person name="Pajon A."/>
            <person name="Turner K."/>
            <person name="Parkhill J."/>
            <person name="Bernalier A."/>
        </authorList>
    </citation>
    <scope>NUCLEOTIDE SEQUENCE [LARGE SCALE GENOMIC DNA]</scope>
    <source>
        <strain evidence="1 2">XB6B4</strain>
    </source>
</reference>
<dbReference type="Proteomes" id="UP000008953">
    <property type="component" value="Chromosome"/>
</dbReference>
<proteinExistence type="predicted"/>
<dbReference type="KEGG" id="rix:RO1_40060"/>
<evidence type="ECO:0000313" key="1">
    <source>
        <dbReference type="EMBL" id="CBL14210.1"/>
    </source>
</evidence>
<dbReference type="HOGENOM" id="CLU_3295904_0_0_9"/>
<sequence length="40" mass="4432">MTDQDFSVRIKGIMSVSKRRIGSCDDFAHDMNENNVGGSI</sequence>
<organism evidence="1 2">
    <name type="scientific">Roseburia intestinalis XB6B4</name>
    <dbReference type="NCBI Taxonomy" id="718255"/>
    <lineage>
        <taxon>Bacteria</taxon>
        <taxon>Bacillati</taxon>
        <taxon>Bacillota</taxon>
        <taxon>Clostridia</taxon>
        <taxon>Lachnospirales</taxon>
        <taxon>Lachnospiraceae</taxon>
        <taxon>Roseburia</taxon>
    </lineage>
</organism>
<protein>
    <submittedName>
        <fullName evidence="1">Uncharacterized protein</fullName>
    </submittedName>
</protein>
<reference evidence="1 2" key="2">
    <citation type="submission" date="2010-03" db="EMBL/GenBank/DDBJ databases">
        <authorList>
            <person name="Pajon A."/>
        </authorList>
    </citation>
    <scope>NUCLEOTIDE SEQUENCE [LARGE SCALE GENOMIC DNA]</scope>
    <source>
        <strain evidence="1 2">XB6B4</strain>
    </source>
</reference>
<evidence type="ECO:0000313" key="2">
    <source>
        <dbReference type="Proteomes" id="UP000008953"/>
    </source>
</evidence>
<gene>
    <name evidence="1" type="ORF">RO1_40060</name>
</gene>